<accession>A0A2P6S1S0</accession>
<dbReference type="Pfam" id="PF07889">
    <property type="entry name" value="DUF1664"/>
    <property type="match status" value="1"/>
</dbReference>
<dbReference type="Proteomes" id="UP000238479">
    <property type="component" value="Chromosome 2"/>
</dbReference>
<name>A0A2P6S1S0_ROSCH</name>
<dbReference type="STRING" id="74649.A0A2P6S1S0"/>
<dbReference type="OMA" id="QDMTNSG"/>
<dbReference type="PANTHER" id="PTHR46667">
    <property type="entry name" value="OS05G0182700 PROTEIN"/>
    <property type="match status" value="1"/>
</dbReference>
<feature type="domain" description="DUF1664" evidence="1">
    <location>
        <begin position="94"/>
        <end position="216"/>
    </location>
</feature>
<proteinExistence type="predicted"/>
<evidence type="ECO:0000313" key="3">
    <source>
        <dbReference type="Proteomes" id="UP000238479"/>
    </source>
</evidence>
<keyword evidence="3" id="KW-1185">Reference proteome</keyword>
<dbReference type="EMBL" id="PDCK01000040">
    <property type="protein sequence ID" value="PRQ52627.1"/>
    <property type="molecule type" value="Genomic_DNA"/>
</dbReference>
<sequence>MALQAGSGVSTSQVLVLVGAGLTSSIILRNGRLSDLLAQLQELCKGVNEVEILPEKFDSSILRAQIQQLSEEIRELTLSGPVTIYNGNPDSGGSYASYLIPAAALGAMGYCYMKWKGWSFSDVMYVTRHNMANAVATVSKQLETVHETLAITRRHLTKKLEELDWKVEEQRETTQLIANGVNEVKSNLSQIGFDVDVIHQMVSGLEGKVDLLESKQDVTNSGLWYLCQVAEGSKDRLETKTIQDVSAKLTKHLTMTSEDKSLKGLQFIAETKEPSMVEKSMTSTETANPSNFPGQKVPALKTRIHRSYPVGISLHRNITSSDS</sequence>
<organism evidence="2 3">
    <name type="scientific">Rosa chinensis</name>
    <name type="common">China rose</name>
    <dbReference type="NCBI Taxonomy" id="74649"/>
    <lineage>
        <taxon>Eukaryota</taxon>
        <taxon>Viridiplantae</taxon>
        <taxon>Streptophyta</taxon>
        <taxon>Embryophyta</taxon>
        <taxon>Tracheophyta</taxon>
        <taxon>Spermatophyta</taxon>
        <taxon>Magnoliopsida</taxon>
        <taxon>eudicotyledons</taxon>
        <taxon>Gunneridae</taxon>
        <taxon>Pentapetalae</taxon>
        <taxon>rosids</taxon>
        <taxon>fabids</taxon>
        <taxon>Rosales</taxon>
        <taxon>Rosaceae</taxon>
        <taxon>Rosoideae</taxon>
        <taxon>Rosoideae incertae sedis</taxon>
        <taxon>Rosa</taxon>
    </lineage>
</organism>
<dbReference type="PANTHER" id="PTHR46667:SF1">
    <property type="entry name" value="OS09G0482740 PROTEIN"/>
    <property type="match status" value="1"/>
</dbReference>
<dbReference type="OrthoDB" id="544175at2759"/>
<gene>
    <name evidence="2" type="ORF">RchiOBHm_Chr2g0157541</name>
</gene>
<dbReference type="InterPro" id="IPR012458">
    <property type="entry name" value="DUF1664"/>
</dbReference>
<evidence type="ECO:0000259" key="1">
    <source>
        <dbReference type="Pfam" id="PF07889"/>
    </source>
</evidence>
<reference evidence="2 3" key="1">
    <citation type="journal article" date="2018" name="Nat. Genet.">
        <title>The Rosa genome provides new insights in the design of modern roses.</title>
        <authorList>
            <person name="Bendahmane M."/>
        </authorList>
    </citation>
    <scope>NUCLEOTIDE SEQUENCE [LARGE SCALE GENOMIC DNA]</scope>
    <source>
        <strain evidence="3">cv. Old Blush</strain>
    </source>
</reference>
<comment type="caution">
    <text evidence="2">The sequence shown here is derived from an EMBL/GenBank/DDBJ whole genome shotgun (WGS) entry which is preliminary data.</text>
</comment>
<evidence type="ECO:0000313" key="2">
    <source>
        <dbReference type="EMBL" id="PRQ52627.1"/>
    </source>
</evidence>
<protein>
    <recommendedName>
        <fullName evidence="1">DUF1664 domain-containing protein</fullName>
    </recommendedName>
</protein>
<dbReference type="Gramene" id="PRQ52627">
    <property type="protein sequence ID" value="PRQ52627"/>
    <property type="gene ID" value="RchiOBHm_Chr2g0157541"/>
</dbReference>
<dbReference type="AlphaFoldDB" id="A0A2P6S1S0"/>